<evidence type="ECO:0000313" key="4">
    <source>
        <dbReference type="Proteomes" id="UP000598971"/>
    </source>
</evidence>
<dbReference type="EMBL" id="WHPF01000004">
    <property type="protein sequence ID" value="NNV55110.1"/>
    <property type="molecule type" value="Genomic_DNA"/>
</dbReference>
<keyword evidence="4" id="KW-1185">Reference proteome</keyword>
<dbReference type="NCBIfam" id="TIGR02937">
    <property type="entry name" value="sigma70-ECF"/>
    <property type="match status" value="1"/>
</dbReference>
<dbReference type="InterPro" id="IPR046531">
    <property type="entry name" value="DUF6596"/>
</dbReference>
<dbReference type="RefSeq" id="WP_171607040.1">
    <property type="nucleotide sequence ID" value="NZ_WHPF01000004.1"/>
</dbReference>
<reference evidence="3" key="1">
    <citation type="submission" date="2019-10" db="EMBL/GenBank/DDBJ databases">
        <title>Draft genome sequence of Panacibacter sp. KCS-6.</title>
        <authorList>
            <person name="Yim K.J."/>
        </authorList>
    </citation>
    <scope>NUCLEOTIDE SEQUENCE</scope>
    <source>
        <strain evidence="3">KCS-6</strain>
    </source>
</reference>
<evidence type="ECO:0000259" key="1">
    <source>
        <dbReference type="Pfam" id="PF04542"/>
    </source>
</evidence>
<comment type="caution">
    <text evidence="3">The sequence shown here is derived from an EMBL/GenBank/DDBJ whole genome shotgun (WGS) entry which is preliminary data.</text>
</comment>
<protein>
    <submittedName>
        <fullName evidence="3">Sigma-70 family RNA polymerase sigma factor</fullName>
    </submittedName>
</protein>
<feature type="domain" description="DUF6596" evidence="2">
    <location>
        <begin position="184"/>
        <end position="285"/>
    </location>
</feature>
<evidence type="ECO:0000313" key="3">
    <source>
        <dbReference type="EMBL" id="NNV55110.1"/>
    </source>
</evidence>
<proteinExistence type="predicted"/>
<dbReference type="AlphaFoldDB" id="A0A8J8FBT5"/>
<sequence length="409" mass="46414">MQQNELIPHLFRTEYRKIISVLCKLFGVEHIATAEDIVSDTFLLAAETWGLKGLPNNPAAWLYMVAKNKAVDFLRRDTLFKQKISNVLQEQDMADTTPEIDLSTKNISDSQLQMMFAICHPAIPAEAQIGLSLSILCGFGAEEIADAFLSNKETIYKRLARAKEKLRTEKISIAIPAQQEIESRLHTVLTTLYLLFSEGYYSASQNTGLRKELCLEAMRLNLMLTEHEQTNIPAANALLALMCFHASRFEARINKQGEMVLYEEQDETIWNKALIQKGEYYLTRASTGNTLTKYHVEAAIAYWHTHKADTLEKWENILQLYNKLLQIEYTPIAALNRTYALSKANGKKEAIIQAEKLQLTNNHLYHSLLGNLYTSIDDAKALQHTKQALALAKTTADKETILKKINSFK</sequence>
<dbReference type="Gene3D" id="1.10.1740.10">
    <property type="match status" value="1"/>
</dbReference>
<dbReference type="GO" id="GO:0003700">
    <property type="term" value="F:DNA-binding transcription factor activity"/>
    <property type="evidence" value="ECO:0007669"/>
    <property type="project" value="InterPro"/>
</dbReference>
<dbReference type="InterPro" id="IPR014284">
    <property type="entry name" value="RNA_pol_sigma-70_dom"/>
</dbReference>
<dbReference type="PANTHER" id="PTHR47756">
    <property type="entry name" value="BLL6612 PROTEIN-RELATED"/>
    <property type="match status" value="1"/>
</dbReference>
<dbReference type="Pfam" id="PF04542">
    <property type="entry name" value="Sigma70_r2"/>
    <property type="match status" value="1"/>
</dbReference>
<name>A0A8J8FBT5_9BACT</name>
<gene>
    <name evidence="3" type="ORF">GD597_06545</name>
</gene>
<dbReference type="InterPro" id="IPR013324">
    <property type="entry name" value="RNA_pol_sigma_r3/r4-like"/>
</dbReference>
<accession>A0A8J8FBT5</accession>
<feature type="domain" description="RNA polymerase sigma-70 region 2" evidence="1">
    <location>
        <begin position="10"/>
        <end position="77"/>
    </location>
</feature>
<dbReference type="Pfam" id="PF20239">
    <property type="entry name" value="DUF6596"/>
    <property type="match status" value="1"/>
</dbReference>
<dbReference type="GO" id="GO:0006352">
    <property type="term" value="P:DNA-templated transcription initiation"/>
    <property type="evidence" value="ECO:0007669"/>
    <property type="project" value="InterPro"/>
</dbReference>
<evidence type="ECO:0000259" key="2">
    <source>
        <dbReference type="Pfam" id="PF20239"/>
    </source>
</evidence>
<dbReference type="Proteomes" id="UP000598971">
    <property type="component" value="Unassembled WGS sequence"/>
</dbReference>
<dbReference type="SUPFAM" id="SSF88659">
    <property type="entry name" value="Sigma3 and sigma4 domains of RNA polymerase sigma factors"/>
    <property type="match status" value="1"/>
</dbReference>
<dbReference type="InterPro" id="IPR013325">
    <property type="entry name" value="RNA_pol_sigma_r2"/>
</dbReference>
<dbReference type="SUPFAM" id="SSF88946">
    <property type="entry name" value="Sigma2 domain of RNA polymerase sigma factors"/>
    <property type="match status" value="1"/>
</dbReference>
<dbReference type="InterPro" id="IPR007627">
    <property type="entry name" value="RNA_pol_sigma70_r2"/>
</dbReference>
<organism evidence="3 4">
    <name type="scientific">Limnovirga soli</name>
    <dbReference type="NCBI Taxonomy" id="2656915"/>
    <lineage>
        <taxon>Bacteria</taxon>
        <taxon>Pseudomonadati</taxon>
        <taxon>Bacteroidota</taxon>
        <taxon>Chitinophagia</taxon>
        <taxon>Chitinophagales</taxon>
        <taxon>Chitinophagaceae</taxon>
        <taxon>Limnovirga</taxon>
    </lineage>
</organism>
<dbReference type="PANTHER" id="PTHR47756:SF2">
    <property type="entry name" value="BLL6612 PROTEIN"/>
    <property type="match status" value="1"/>
</dbReference>